<evidence type="ECO:0000256" key="3">
    <source>
        <dbReference type="ARBA" id="ARBA00023136"/>
    </source>
</evidence>
<keyword evidence="3 6" id="KW-0472">Membrane</keyword>
<dbReference type="InterPro" id="IPR023959">
    <property type="entry name" value="LpqB"/>
</dbReference>
<evidence type="ECO:0000256" key="7">
    <source>
        <dbReference type="SAM" id="SignalP"/>
    </source>
</evidence>
<accession>A0A848DLX5</accession>
<dbReference type="Pfam" id="PF25976">
    <property type="entry name" value="LpqB_N"/>
    <property type="match status" value="1"/>
</dbReference>
<feature type="signal peptide" evidence="7">
    <location>
        <begin position="1"/>
        <end position="28"/>
    </location>
</feature>
<gene>
    <name evidence="6" type="primary">lpqB</name>
    <name evidence="9" type="ORF">HF519_18585</name>
</gene>
<name>A0A848DLX5_9PSEU</name>
<dbReference type="EMBL" id="JAAXKZ010000072">
    <property type="protein sequence ID" value="NMH93543.1"/>
    <property type="molecule type" value="Genomic_DNA"/>
</dbReference>
<protein>
    <recommendedName>
        <fullName evidence="6">Lipoprotein LpqB</fullName>
    </recommendedName>
</protein>
<dbReference type="InterPro" id="IPR059026">
    <property type="entry name" value="LpqB_N"/>
</dbReference>
<dbReference type="InterPro" id="IPR018910">
    <property type="entry name" value="LpqB_C"/>
</dbReference>
<keyword evidence="1 6" id="KW-1003">Cell membrane</keyword>
<dbReference type="GO" id="GO:0005886">
    <property type="term" value="C:plasma membrane"/>
    <property type="evidence" value="ECO:0007669"/>
    <property type="project" value="UniProtKB-SubCell"/>
</dbReference>
<dbReference type="SUPFAM" id="SSF50969">
    <property type="entry name" value="YVTN repeat-like/Quinoprotein amine dehydrogenase"/>
    <property type="match status" value="1"/>
</dbReference>
<dbReference type="Pfam" id="PF10646">
    <property type="entry name" value="Germane"/>
    <property type="match status" value="1"/>
</dbReference>
<evidence type="ECO:0000313" key="10">
    <source>
        <dbReference type="Proteomes" id="UP000586918"/>
    </source>
</evidence>
<dbReference type="Proteomes" id="UP000586918">
    <property type="component" value="Unassembled WGS sequence"/>
</dbReference>
<sequence>MTGVRAGVRSRVMAAVATLLVVAGLAGCASVPQSSSVQVLRKVTDGEAPVLPPGPVDGSNPLDLVRGFVYASGSSADRHGAARRFLSAEATGWDDASGLTVLDEQFDTVYPPAPTEPAADTTTVRIRGNRVGTLTPAGAFQPDEAPVEVDVTVVRRDGQWRISRLPDGVLVRLSDFRSNYRTVKTYFVDPIRRTTVTDLRYLPTVPARAQASRTVELLLAGPSSALAGAAVSQLPPAARLRSNVAQSPDGAVIVDLTQVGDLDEQARRLLAAQIVLSLSEVNVGAVRVLIDGAPLLPERTDLTRDDVAGLAAEVQPRADVPGLLVAGGRVRQLTGADPGAPVPGPAGNGAFDVMSAATTADGQRLAVISREPGRQRLLIGTPEGALQGVELGAGSMTRPSWTPTGAEVWTVLDGAVVARVLVDTGGATRTGQVNSAELAALGPIQDLRLSRDGLRVAAVVGGRLVTAAVARTGDGEVAIRNVRRLRVADLGEVVAVDWRAAESVLVVSKRTDRPVSLVSVDGLSWQLVPSSNLTPPLQAVAAAPSRPLLVADQGGVWSFSGGELDTWRRVVGGMPDAVPLYPG</sequence>
<evidence type="ECO:0000256" key="2">
    <source>
        <dbReference type="ARBA" id="ARBA00022729"/>
    </source>
</evidence>
<feature type="domain" description="GerMN" evidence="8">
    <location>
        <begin position="211"/>
        <end position="299"/>
    </location>
</feature>
<dbReference type="RefSeq" id="WP_169414237.1">
    <property type="nucleotide sequence ID" value="NZ_JAAXKZ010000072.1"/>
</dbReference>
<keyword evidence="4 6" id="KW-0564">Palmitate</keyword>
<comment type="subcellular location">
    <subcellularLocation>
        <location evidence="6">Cell membrane</location>
        <topology evidence="6">Lipid-anchor</topology>
    </subcellularLocation>
</comment>
<organism evidence="9 10">
    <name type="scientific">Pseudonocardia bannensis</name>
    <dbReference type="NCBI Taxonomy" id="630973"/>
    <lineage>
        <taxon>Bacteria</taxon>
        <taxon>Bacillati</taxon>
        <taxon>Actinomycetota</taxon>
        <taxon>Actinomycetes</taxon>
        <taxon>Pseudonocardiales</taxon>
        <taxon>Pseudonocardiaceae</taxon>
        <taxon>Pseudonocardia</taxon>
    </lineage>
</organism>
<dbReference type="HAMAP" id="MF_01373">
    <property type="entry name" value="LpqB_lipoprot"/>
    <property type="match status" value="1"/>
</dbReference>
<reference evidence="9 10" key="1">
    <citation type="submission" date="2020-04" db="EMBL/GenBank/DDBJ databases">
        <authorList>
            <person name="Klaysubun C."/>
            <person name="Duangmal K."/>
            <person name="Lipun K."/>
        </authorList>
    </citation>
    <scope>NUCLEOTIDE SEQUENCE [LARGE SCALE GENOMIC DNA]</scope>
    <source>
        <strain evidence="9 10">DSM 45300</strain>
    </source>
</reference>
<dbReference type="PROSITE" id="PS51257">
    <property type="entry name" value="PROKAR_LIPOPROTEIN"/>
    <property type="match status" value="1"/>
</dbReference>
<evidence type="ECO:0000256" key="5">
    <source>
        <dbReference type="ARBA" id="ARBA00023288"/>
    </source>
</evidence>
<evidence type="ECO:0000256" key="1">
    <source>
        <dbReference type="ARBA" id="ARBA00022475"/>
    </source>
</evidence>
<dbReference type="SMART" id="SM00909">
    <property type="entry name" value="Germane"/>
    <property type="match status" value="1"/>
</dbReference>
<dbReference type="Pfam" id="PF10647">
    <property type="entry name" value="Gmad1"/>
    <property type="match status" value="1"/>
</dbReference>
<keyword evidence="2 6" id="KW-0732">Signal</keyword>
<comment type="similarity">
    <text evidence="6">Belongs to the LpqB lipoprotein family.</text>
</comment>
<evidence type="ECO:0000256" key="6">
    <source>
        <dbReference type="HAMAP-Rule" id="MF_01373"/>
    </source>
</evidence>
<keyword evidence="10" id="KW-1185">Reference proteome</keyword>
<proteinExistence type="inferred from homology"/>
<dbReference type="InterPro" id="IPR011044">
    <property type="entry name" value="Quino_amine_DH_bsu"/>
</dbReference>
<feature type="chain" id="PRO_5032578993" description="Lipoprotein LpqB" evidence="7">
    <location>
        <begin position="29"/>
        <end position="583"/>
    </location>
</feature>
<evidence type="ECO:0000256" key="4">
    <source>
        <dbReference type="ARBA" id="ARBA00023139"/>
    </source>
</evidence>
<dbReference type="AlphaFoldDB" id="A0A848DLX5"/>
<dbReference type="InterPro" id="IPR019606">
    <property type="entry name" value="GerMN"/>
</dbReference>
<comment type="caution">
    <text evidence="9">The sequence shown here is derived from an EMBL/GenBank/DDBJ whole genome shotgun (WGS) entry which is preliminary data.</text>
</comment>
<evidence type="ECO:0000313" key="9">
    <source>
        <dbReference type="EMBL" id="NMH93543.1"/>
    </source>
</evidence>
<keyword evidence="5 6" id="KW-0449">Lipoprotein</keyword>
<evidence type="ECO:0000259" key="8">
    <source>
        <dbReference type="SMART" id="SM00909"/>
    </source>
</evidence>